<feature type="domain" description="RRM" evidence="4">
    <location>
        <begin position="397"/>
        <end position="467"/>
    </location>
</feature>
<dbReference type="EMBL" id="JTDY01003564">
    <property type="protein sequence ID" value="KOB69334.1"/>
    <property type="molecule type" value="Genomic_DNA"/>
</dbReference>
<organism evidence="5 6">
    <name type="scientific">Operophtera brumata</name>
    <name type="common">Winter moth</name>
    <name type="synonym">Phalaena brumata</name>
    <dbReference type="NCBI Taxonomy" id="104452"/>
    <lineage>
        <taxon>Eukaryota</taxon>
        <taxon>Metazoa</taxon>
        <taxon>Ecdysozoa</taxon>
        <taxon>Arthropoda</taxon>
        <taxon>Hexapoda</taxon>
        <taxon>Insecta</taxon>
        <taxon>Pterygota</taxon>
        <taxon>Neoptera</taxon>
        <taxon>Endopterygota</taxon>
        <taxon>Lepidoptera</taxon>
        <taxon>Glossata</taxon>
        <taxon>Ditrysia</taxon>
        <taxon>Geometroidea</taxon>
        <taxon>Geometridae</taxon>
        <taxon>Larentiinae</taxon>
        <taxon>Operophtera</taxon>
    </lineage>
</organism>
<protein>
    <submittedName>
        <fullName evidence="5">RNA-binding protein 45</fullName>
    </submittedName>
</protein>
<dbReference type="InterPro" id="IPR012677">
    <property type="entry name" value="Nucleotide-bd_a/b_plait_sf"/>
</dbReference>
<feature type="domain" description="RRM" evidence="4">
    <location>
        <begin position="110"/>
        <end position="185"/>
    </location>
</feature>
<evidence type="ECO:0000256" key="3">
    <source>
        <dbReference type="SAM" id="MobiDB-lite"/>
    </source>
</evidence>
<name>A0A0L7L239_OPEBR</name>
<dbReference type="InterPro" id="IPR035979">
    <property type="entry name" value="RBD_domain_sf"/>
</dbReference>
<gene>
    <name evidence="5" type="ORF">OBRU01_17358</name>
</gene>
<evidence type="ECO:0000313" key="5">
    <source>
        <dbReference type="EMBL" id="KOB69334.1"/>
    </source>
</evidence>
<proteinExistence type="predicted"/>
<evidence type="ECO:0000256" key="2">
    <source>
        <dbReference type="PROSITE-ProRule" id="PRU00176"/>
    </source>
</evidence>
<evidence type="ECO:0000313" key="6">
    <source>
        <dbReference type="Proteomes" id="UP000037510"/>
    </source>
</evidence>
<feature type="region of interest" description="Disordered" evidence="3">
    <location>
        <begin position="467"/>
        <end position="497"/>
    </location>
</feature>
<dbReference type="SUPFAM" id="SSF54928">
    <property type="entry name" value="RNA-binding domain, RBD"/>
    <property type="match status" value="3"/>
</dbReference>
<dbReference type="AlphaFoldDB" id="A0A0L7L239"/>
<dbReference type="PANTHER" id="PTHR48027">
    <property type="entry name" value="HETEROGENEOUS NUCLEAR RIBONUCLEOPROTEIN 87F-RELATED"/>
    <property type="match status" value="1"/>
</dbReference>
<feature type="domain" description="RRM" evidence="4">
    <location>
        <begin position="19"/>
        <end position="97"/>
    </location>
</feature>
<dbReference type="Proteomes" id="UP000037510">
    <property type="component" value="Unassembled WGS sequence"/>
</dbReference>
<reference evidence="5 6" key="1">
    <citation type="journal article" date="2015" name="Genome Biol. Evol.">
        <title>The genome of winter moth (Operophtera brumata) provides a genomic perspective on sexual dimorphism and phenology.</title>
        <authorList>
            <person name="Derks M.F."/>
            <person name="Smit S."/>
            <person name="Salis L."/>
            <person name="Schijlen E."/>
            <person name="Bossers A."/>
            <person name="Mateman C."/>
            <person name="Pijl A.S."/>
            <person name="de Ridder D."/>
            <person name="Groenen M.A."/>
            <person name="Visser M.E."/>
            <person name="Megens H.J."/>
        </authorList>
    </citation>
    <scope>NUCLEOTIDE SEQUENCE [LARGE SCALE GENOMIC DNA]</scope>
    <source>
        <strain evidence="5">WM2013NL</strain>
        <tissue evidence="5">Head and thorax</tissue>
    </source>
</reference>
<comment type="caution">
    <text evidence="5">The sequence shown here is derived from an EMBL/GenBank/DDBJ whole genome shotgun (WGS) entry which is preliminary data.</text>
</comment>
<dbReference type="InterPro" id="IPR052462">
    <property type="entry name" value="SLIRP/GR-RBP-like"/>
</dbReference>
<keyword evidence="6" id="KW-1185">Reference proteome</keyword>
<dbReference type="Gene3D" id="3.30.70.330">
    <property type="match status" value="3"/>
</dbReference>
<sequence>MMMRNTSDDRNDYDKPPHSRLFIVCRQHTKEVLLPLFEKYGQVDDMYMPKDRNTGILKGIAFVKYNKTSSAAAAIQELHMKCIEKDNKPLKVMVASNKTEGPFTNEEKFKRLFIKVQKSITENEIREHFSRFGEVASVHLQKDKTGTDQCRGFAYVNYTTFLDAAKAYEQCDNKYRPIFATPKDELKRPRISDEIDNYQNNYLNGMTSWRDDSFDYRSYPKNDFDKRDAITSMITTKPRSFDTINVTCSPAVPQRCIEQLFNIIPGVVNFRFVTEFNENKAIIKYDTEVGAAHAIEVLNCYQFPSGEVITVKPVDSPLSQAANNLSEIVNSFKNAKDSSRDMLQLAEAIAQASNLIKAATSKESHPESSNDFEYICGVKVPLTKPLASKSSKLAKRCFIVLKPLPPPHHVLQNIFCRFGDLIDVAVFPNKTFGFAKYASARAAEEAMRTLHEATLYGIKFKVVEADDKPSKEDKMNVDDDEGSADHDMETKRARIVD</sequence>
<evidence type="ECO:0000256" key="1">
    <source>
        <dbReference type="ARBA" id="ARBA00022884"/>
    </source>
</evidence>
<dbReference type="SMART" id="SM00360">
    <property type="entry name" value="RRM"/>
    <property type="match status" value="4"/>
</dbReference>
<dbReference type="PROSITE" id="PS50102">
    <property type="entry name" value="RRM"/>
    <property type="match status" value="3"/>
</dbReference>
<dbReference type="GO" id="GO:0003723">
    <property type="term" value="F:RNA binding"/>
    <property type="evidence" value="ECO:0007669"/>
    <property type="project" value="UniProtKB-UniRule"/>
</dbReference>
<dbReference type="InterPro" id="IPR000504">
    <property type="entry name" value="RRM_dom"/>
</dbReference>
<dbReference type="STRING" id="104452.A0A0L7L239"/>
<dbReference type="Pfam" id="PF00076">
    <property type="entry name" value="RRM_1"/>
    <property type="match status" value="2"/>
</dbReference>
<keyword evidence="1 2" id="KW-0694">RNA-binding</keyword>
<evidence type="ECO:0000259" key="4">
    <source>
        <dbReference type="PROSITE" id="PS50102"/>
    </source>
</evidence>
<accession>A0A0L7L239</accession>